<sequence length="180" mass="20417">MGIEDDDMDILRKRIMRQETQYTRLLLEQSKYNPEDDTDPAEDKLPLPESVFIILFQPETPEQHVHTIEFPKGSGNNILLAFEDENECNAFADMLVRDMGFKDPCPEETEFAPLAQYCNSIGMAVAMVPEGFDLTPPQINSDDEDEDEYVGFKPIVEDKSEKNASNNSMNSSVDDGDAWQ</sequence>
<accession>A0ABD3NFY0</accession>
<dbReference type="EMBL" id="JALLPJ020001175">
    <property type="protein sequence ID" value="KAL3774872.1"/>
    <property type="molecule type" value="Genomic_DNA"/>
</dbReference>
<gene>
    <name evidence="2" type="ORF">ACHAWO_001187</name>
</gene>
<feature type="region of interest" description="Disordered" evidence="1">
    <location>
        <begin position="136"/>
        <end position="180"/>
    </location>
</feature>
<dbReference type="InterPro" id="IPR021503">
    <property type="entry name" value="DUF3110"/>
</dbReference>
<reference evidence="2 3" key="1">
    <citation type="submission" date="2024-10" db="EMBL/GenBank/DDBJ databases">
        <title>Updated reference genomes for cyclostephanoid diatoms.</title>
        <authorList>
            <person name="Roberts W.R."/>
            <person name="Alverson A.J."/>
        </authorList>
    </citation>
    <scope>NUCLEOTIDE SEQUENCE [LARGE SCALE GENOMIC DNA]</scope>
    <source>
        <strain evidence="2 3">AJA010-31</strain>
    </source>
</reference>
<keyword evidence="3" id="KW-1185">Reference proteome</keyword>
<proteinExistence type="predicted"/>
<dbReference type="AlphaFoldDB" id="A0ABD3NFY0"/>
<feature type="compositionally biased region" description="Polar residues" evidence="1">
    <location>
        <begin position="163"/>
        <end position="173"/>
    </location>
</feature>
<organism evidence="2 3">
    <name type="scientific">Cyclotella atomus</name>
    <dbReference type="NCBI Taxonomy" id="382360"/>
    <lineage>
        <taxon>Eukaryota</taxon>
        <taxon>Sar</taxon>
        <taxon>Stramenopiles</taxon>
        <taxon>Ochrophyta</taxon>
        <taxon>Bacillariophyta</taxon>
        <taxon>Coscinodiscophyceae</taxon>
        <taxon>Thalassiosirophycidae</taxon>
        <taxon>Stephanodiscales</taxon>
        <taxon>Stephanodiscaceae</taxon>
        <taxon>Cyclotella</taxon>
    </lineage>
</organism>
<evidence type="ECO:0000313" key="2">
    <source>
        <dbReference type="EMBL" id="KAL3774872.1"/>
    </source>
</evidence>
<protein>
    <submittedName>
        <fullName evidence="2">Uncharacterized protein</fullName>
    </submittedName>
</protein>
<dbReference type="Pfam" id="PF11360">
    <property type="entry name" value="DUF3110"/>
    <property type="match status" value="1"/>
</dbReference>
<dbReference type="Proteomes" id="UP001530400">
    <property type="component" value="Unassembled WGS sequence"/>
</dbReference>
<comment type="caution">
    <text evidence="2">The sequence shown here is derived from an EMBL/GenBank/DDBJ whole genome shotgun (WGS) entry which is preliminary data.</text>
</comment>
<evidence type="ECO:0000313" key="3">
    <source>
        <dbReference type="Proteomes" id="UP001530400"/>
    </source>
</evidence>
<evidence type="ECO:0000256" key="1">
    <source>
        <dbReference type="SAM" id="MobiDB-lite"/>
    </source>
</evidence>
<name>A0ABD3NFY0_9STRA</name>